<evidence type="ECO:0000313" key="3">
    <source>
        <dbReference type="Proteomes" id="UP000481252"/>
    </source>
</evidence>
<evidence type="ECO:0000313" key="2">
    <source>
        <dbReference type="EMBL" id="NGN44587.1"/>
    </source>
</evidence>
<dbReference type="RefSeq" id="WP_165120970.1">
    <property type="nucleotide sequence ID" value="NZ_JAAKZG010000017.1"/>
</dbReference>
<reference evidence="2 3" key="1">
    <citation type="submission" date="2020-02" db="EMBL/GenBank/DDBJ databases">
        <title>Genome sequence of the type strain CGMCC 1.15528 of Mesorhizobium zhangyense.</title>
        <authorList>
            <person name="Gao J."/>
            <person name="Sun J."/>
        </authorList>
    </citation>
    <scope>NUCLEOTIDE SEQUENCE [LARGE SCALE GENOMIC DNA]</scope>
    <source>
        <strain evidence="2 3">CGMCC 1.15528</strain>
    </source>
</reference>
<dbReference type="Pfam" id="PF11578">
    <property type="entry name" value="DUF3237"/>
    <property type="match status" value="1"/>
</dbReference>
<accession>A0A7C9VF60</accession>
<dbReference type="HAMAP" id="MF_00775">
    <property type="entry name" value="UPF0311"/>
    <property type="match status" value="1"/>
</dbReference>
<dbReference type="Proteomes" id="UP000481252">
    <property type="component" value="Unassembled WGS sequence"/>
</dbReference>
<dbReference type="PANTHER" id="PTHR37315:SF1">
    <property type="entry name" value="UPF0311 PROTEIN BLR7842"/>
    <property type="match status" value="1"/>
</dbReference>
<sequence>MVEVKLRPLFGMWAHTANGATHIGAVPVGYQRRVVFVTGGTFQGQRLNGKVLPGGGDFLMMRPDGGMHLDVRLVLETDESELIYMTYVGRRHGPPEIMERYKNSEAVAYGEDYFRTIIQFETAAPRLLWLNGILAIGAGYRTAEGAVYEVFEIL</sequence>
<keyword evidence="3" id="KW-1185">Reference proteome</keyword>
<dbReference type="AlphaFoldDB" id="A0A7C9VF60"/>
<comment type="similarity">
    <text evidence="1">Belongs to the UPF0311 family.</text>
</comment>
<comment type="caution">
    <text evidence="2">The sequence shown here is derived from an EMBL/GenBank/DDBJ whole genome shotgun (WGS) entry which is preliminary data.</text>
</comment>
<dbReference type="Gene3D" id="2.40.160.20">
    <property type="match status" value="1"/>
</dbReference>
<dbReference type="EMBL" id="JAAKZG010000017">
    <property type="protein sequence ID" value="NGN44587.1"/>
    <property type="molecule type" value="Genomic_DNA"/>
</dbReference>
<name>A0A7C9VF60_9HYPH</name>
<evidence type="ECO:0000256" key="1">
    <source>
        <dbReference type="HAMAP-Rule" id="MF_00775"/>
    </source>
</evidence>
<organism evidence="2 3">
    <name type="scientific">Mesorhizobium zhangyense</name>
    <dbReference type="NCBI Taxonomy" id="1776730"/>
    <lineage>
        <taxon>Bacteria</taxon>
        <taxon>Pseudomonadati</taxon>
        <taxon>Pseudomonadota</taxon>
        <taxon>Alphaproteobacteria</taxon>
        <taxon>Hyphomicrobiales</taxon>
        <taxon>Phyllobacteriaceae</taxon>
        <taxon>Mesorhizobium</taxon>
    </lineage>
</organism>
<protein>
    <recommendedName>
        <fullName evidence="1">UPF0311 protein G6N74_26360</fullName>
    </recommendedName>
</protein>
<gene>
    <name evidence="2" type="ORF">G6N74_26360</name>
</gene>
<dbReference type="PANTHER" id="PTHR37315">
    <property type="entry name" value="UPF0311 PROTEIN BLR7842"/>
    <property type="match status" value="1"/>
</dbReference>
<dbReference type="InterPro" id="IPR020915">
    <property type="entry name" value="UPF0311"/>
</dbReference>
<proteinExistence type="inferred from homology"/>